<dbReference type="AlphaFoldDB" id="A0AAD7RUL0"/>
<evidence type="ECO:0000256" key="1">
    <source>
        <dbReference type="SAM" id="MobiDB-lite"/>
    </source>
</evidence>
<protein>
    <submittedName>
        <fullName evidence="2">Uncharacterized protein</fullName>
    </submittedName>
</protein>
<accession>A0AAD7RUL0</accession>
<dbReference type="Proteomes" id="UP001221898">
    <property type="component" value="Unassembled WGS sequence"/>
</dbReference>
<gene>
    <name evidence="2" type="ORF">AAFF_G00103120</name>
</gene>
<dbReference type="PANTHER" id="PTHR47510">
    <property type="entry name" value="REVERSE TRANSCRIPTASE DOMAIN-CONTAINING PROTEIN"/>
    <property type="match status" value="1"/>
</dbReference>
<organism evidence="2 3">
    <name type="scientific">Aldrovandia affinis</name>
    <dbReference type="NCBI Taxonomy" id="143900"/>
    <lineage>
        <taxon>Eukaryota</taxon>
        <taxon>Metazoa</taxon>
        <taxon>Chordata</taxon>
        <taxon>Craniata</taxon>
        <taxon>Vertebrata</taxon>
        <taxon>Euteleostomi</taxon>
        <taxon>Actinopterygii</taxon>
        <taxon>Neopterygii</taxon>
        <taxon>Teleostei</taxon>
        <taxon>Notacanthiformes</taxon>
        <taxon>Halosauridae</taxon>
        <taxon>Aldrovandia</taxon>
    </lineage>
</organism>
<evidence type="ECO:0000313" key="2">
    <source>
        <dbReference type="EMBL" id="KAJ8390515.1"/>
    </source>
</evidence>
<dbReference type="PANTHER" id="PTHR47510:SF3">
    <property type="entry name" value="ENDO_EXONUCLEASE_PHOSPHATASE DOMAIN-CONTAINING PROTEIN"/>
    <property type="match status" value="1"/>
</dbReference>
<proteinExistence type="predicted"/>
<dbReference type="EMBL" id="JAINUG010000168">
    <property type="protein sequence ID" value="KAJ8390515.1"/>
    <property type="molecule type" value="Genomic_DNA"/>
</dbReference>
<name>A0AAD7RUL0_9TELE</name>
<keyword evidence="3" id="KW-1185">Reference proteome</keyword>
<evidence type="ECO:0000313" key="3">
    <source>
        <dbReference type="Proteomes" id="UP001221898"/>
    </source>
</evidence>
<sequence length="143" mass="16058">MPERCSPARQDNWNSNVARHPEPLNRPRNTGPPGNPREAKRLYGLKLSSHFKDNQDSRRLWQGFNTIADNKPPPQASHTDPTLPDRLNDFYARFEAKNSNKAQMLPPSPSEQIPQVTAAEVKKVFASVNPRKAAGPDNIPGVW</sequence>
<feature type="region of interest" description="Disordered" evidence="1">
    <location>
        <begin position="65"/>
        <end position="84"/>
    </location>
</feature>
<reference evidence="2" key="1">
    <citation type="journal article" date="2023" name="Science">
        <title>Genome structures resolve the early diversification of teleost fishes.</title>
        <authorList>
            <person name="Parey E."/>
            <person name="Louis A."/>
            <person name="Montfort J."/>
            <person name="Bouchez O."/>
            <person name="Roques C."/>
            <person name="Iampietro C."/>
            <person name="Lluch J."/>
            <person name="Castinel A."/>
            <person name="Donnadieu C."/>
            <person name="Desvignes T."/>
            <person name="Floi Bucao C."/>
            <person name="Jouanno E."/>
            <person name="Wen M."/>
            <person name="Mejri S."/>
            <person name="Dirks R."/>
            <person name="Jansen H."/>
            <person name="Henkel C."/>
            <person name="Chen W.J."/>
            <person name="Zahm M."/>
            <person name="Cabau C."/>
            <person name="Klopp C."/>
            <person name="Thompson A.W."/>
            <person name="Robinson-Rechavi M."/>
            <person name="Braasch I."/>
            <person name="Lecointre G."/>
            <person name="Bobe J."/>
            <person name="Postlethwait J.H."/>
            <person name="Berthelot C."/>
            <person name="Roest Crollius H."/>
            <person name="Guiguen Y."/>
        </authorList>
    </citation>
    <scope>NUCLEOTIDE SEQUENCE</scope>
    <source>
        <strain evidence="2">NC1722</strain>
    </source>
</reference>
<comment type="caution">
    <text evidence="2">The sequence shown here is derived from an EMBL/GenBank/DDBJ whole genome shotgun (WGS) entry which is preliminary data.</text>
</comment>
<feature type="region of interest" description="Disordered" evidence="1">
    <location>
        <begin position="1"/>
        <end position="39"/>
    </location>
</feature>